<dbReference type="InterPro" id="IPR001434">
    <property type="entry name" value="OmcB-like_DUF11"/>
</dbReference>
<dbReference type="PANTHER" id="PTHR34819:SF3">
    <property type="entry name" value="CELL SURFACE PROTEIN"/>
    <property type="match status" value="1"/>
</dbReference>
<dbReference type="Proteomes" id="UP000885759">
    <property type="component" value="Unassembled WGS sequence"/>
</dbReference>
<feature type="compositionally biased region" description="Low complexity" evidence="1">
    <location>
        <begin position="151"/>
        <end position="167"/>
    </location>
</feature>
<gene>
    <name evidence="3" type="ORF">ENK37_06220</name>
</gene>
<dbReference type="InterPro" id="IPR013783">
    <property type="entry name" value="Ig-like_fold"/>
</dbReference>
<dbReference type="NCBIfam" id="TIGR01451">
    <property type="entry name" value="B_ant_repeat"/>
    <property type="match status" value="2"/>
</dbReference>
<feature type="domain" description="DUF11" evidence="2">
    <location>
        <begin position="53"/>
        <end position="167"/>
    </location>
</feature>
<evidence type="ECO:0000256" key="1">
    <source>
        <dbReference type="SAM" id="MobiDB-lite"/>
    </source>
</evidence>
<dbReference type="PANTHER" id="PTHR34819">
    <property type="entry name" value="LARGE CYSTEINE-RICH PERIPLASMIC PROTEIN OMCB"/>
    <property type="match status" value="1"/>
</dbReference>
<feature type="domain" description="DUF11" evidence="2">
    <location>
        <begin position="178"/>
        <end position="282"/>
    </location>
</feature>
<evidence type="ECO:0000259" key="2">
    <source>
        <dbReference type="Pfam" id="PF01345"/>
    </source>
</evidence>
<feature type="region of interest" description="Disordered" evidence="1">
    <location>
        <begin position="147"/>
        <end position="174"/>
    </location>
</feature>
<dbReference type="InterPro" id="IPR051172">
    <property type="entry name" value="Chlamydia_OmcB"/>
</dbReference>
<accession>A0A7C4ZDF6</accession>
<dbReference type="InterPro" id="IPR047589">
    <property type="entry name" value="DUF11_rpt"/>
</dbReference>
<organism evidence="3">
    <name type="scientific">Oceanithermus profundus</name>
    <dbReference type="NCBI Taxonomy" id="187137"/>
    <lineage>
        <taxon>Bacteria</taxon>
        <taxon>Thermotogati</taxon>
        <taxon>Deinococcota</taxon>
        <taxon>Deinococci</taxon>
        <taxon>Thermales</taxon>
        <taxon>Thermaceae</taxon>
        <taxon>Oceanithermus</taxon>
    </lineage>
</organism>
<dbReference type="Pfam" id="PF01345">
    <property type="entry name" value="DUF11"/>
    <property type="match status" value="2"/>
</dbReference>
<dbReference type="Pfam" id="PF17963">
    <property type="entry name" value="Big_9"/>
    <property type="match status" value="1"/>
</dbReference>
<proteinExistence type="predicted"/>
<reference evidence="3" key="1">
    <citation type="journal article" date="2020" name="mSystems">
        <title>Genome- and Community-Level Interaction Insights into Carbon Utilization and Element Cycling Functions of Hydrothermarchaeota in Hydrothermal Sediment.</title>
        <authorList>
            <person name="Zhou Z."/>
            <person name="Liu Y."/>
            <person name="Xu W."/>
            <person name="Pan J."/>
            <person name="Luo Z.H."/>
            <person name="Li M."/>
        </authorList>
    </citation>
    <scope>NUCLEOTIDE SEQUENCE [LARGE SCALE GENOMIC DNA]</scope>
    <source>
        <strain evidence="3">HyVt-570</strain>
    </source>
</reference>
<evidence type="ECO:0000313" key="3">
    <source>
        <dbReference type="EMBL" id="HGY09632.1"/>
    </source>
</evidence>
<sequence length="495" mass="53019">LAGQLTINSDGSLTFVPAPNYHGTVDGITYTIEDGNGGTDTANVTITVVPNADLSIEKQADDTVNAGETVTYTLTVHNAGPAAATNVVASDNVPAGLLEPEYSLDGGASWAAWTGSVNLGTLANGDSAQFLLRGQVDPRFSGTLENTASVASDNPDPNPANNEDSAATEVSPRPTVQLLLRKTVEPETARVGEVLTYTLWVNNPSDVDVTFDLVDVPDPHLRYVPGSANPSEPAVGGGKLTWSGLQLAANGSLKVTYRMRVLAGATGRLENRAVVSAQEQDTYVMAEARAKATVKLLDAVFADRKATIVGRVYFDRDRDGVFDPERDRPLPGARVLLANGRQAVTDARGNYAFREVPPGVWMVVLDERSAPFEPLPNPEALNEGYEHRVSAWGLTVSDFPLAPPAGTIDAVRSTTVRIGPLTLTKTLIPLDEERYRVVLHLASERPVRGVTVVDPLPDGGERRFVVDELAAEQTQTYELEGKPVLTDPELHWRGQ</sequence>
<protein>
    <submittedName>
        <fullName evidence="3">DUF11 domain-containing protein</fullName>
    </submittedName>
</protein>
<dbReference type="EMBL" id="DRPZ01000168">
    <property type="protein sequence ID" value="HGY09632.1"/>
    <property type="molecule type" value="Genomic_DNA"/>
</dbReference>
<comment type="caution">
    <text evidence="3">The sequence shown here is derived from an EMBL/GenBank/DDBJ whole genome shotgun (WGS) entry which is preliminary data.</text>
</comment>
<feature type="non-terminal residue" evidence="3">
    <location>
        <position position="1"/>
    </location>
</feature>
<dbReference type="Gene3D" id="2.60.40.3440">
    <property type="match status" value="1"/>
</dbReference>
<dbReference type="AlphaFoldDB" id="A0A7C4ZDF6"/>
<name>A0A7C4ZDF6_9DEIN</name>
<dbReference type="SUPFAM" id="SSF117074">
    <property type="entry name" value="Hypothetical protein PA1324"/>
    <property type="match status" value="1"/>
</dbReference>
<dbReference type="Gene3D" id="2.60.40.10">
    <property type="entry name" value="Immunoglobulins"/>
    <property type="match status" value="2"/>
</dbReference>